<dbReference type="InterPro" id="IPR029062">
    <property type="entry name" value="Class_I_gatase-like"/>
</dbReference>
<organism evidence="1">
    <name type="scientific">freshwater metagenome</name>
    <dbReference type="NCBI Taxonomy" id="449393"/>
    <lineage>
        <taxon>unclassified sequences</taxon>
        <taxon>metagenomes</taxon>
        <taxon>ecological metagenomes</taxon>
    </lineage>
</organism>
<dbReference type="Gene3D" id="3.40.50.880">
    <property type="match status" value="1"/>
</dbReference>
<gene>
    <name evidence="1" type="ORF">UFOPK1493_02899</name>
</gene>
<dbReference type="InterPro" id="IPR044668">
    <property type="entry name" value="PuuD-like"/>
</dbReference>
<dbReference type="AlphaFoldDB" id="A0A6J6EQ51"/>
<dbReference type="PANTHER" id="PTHR43235">
    <property type="entry name" value="GLUTAMINE AMIDOTRANSFERASE PB2B2.05-RELATED"/>
    <property type="match status" value="1"/>
</dbReference>
<dbReference type="GO" id="GO:0005829">
    <property type="term" value="C:cytosol"/>
    <property type="evidence" value="ECO:0007669"/>
    <property type="project" value="TreeGrafter"/>
</dbReference>
<dbReference type="PANTHER" id="PTHR43235:SF1">
    <property type="entry name" value="GLUTAMINE AMIDOTRANSFERASE PB2B2.05-RELATED"/>
    <property type="match status" value="1"/>
</dbReference>
<dbReference type="PROSITE" id="PS51273">
    <property type="entry name" value="GATASE_TYPE_1"/>
    <property type="match status" value="1"/>
</dbReference>
<reference evidence="1" key="1">
    <citation type="submission" date="2020-05" db="EMBL/GenBank/DDBJ databases">
        <authorList>
            <person name="Chiriac C."/>
            <person name="Salcher M."/>
            <person name="Ghai R."/>
            <person name="Kavagutti S V."/>
        </authorList>
    </citation>
    <scope>NUCLEOTIDE SEQUENCE</scope>
</reference>
<proteinExistence type="predicted"/>
<name>A0A6J6EQ51_9ZZZZ</name>
<dbReference type="EMBL" id="CAEZSR010000137">
    <property type="protein sequence ID" value="CAB4578671.1"/>
    <property type="molecule type" value="Genomic_DNA"/>
</dbReference>
<dbReference type="GO" id="GO:0033969">
    <property type="term" value="F:gamma-glutamyl-gamma-aminobutyrate hydrolase activity"/>
    <property type="evidence" value="ECO:0007669"/>
    <property type="project" value="TreeGrafter"/>
</dbReference>
<dbReference type="SUPFAM" id="SSF52317">
    <property type="entry name" value="Class I glutamine amidotransferase-like"/>
    <property type="match status" value="1"/>
</dbReference>
<dbReference type="InterPro" id="IPR011697">
    <property type="entry name" value="Peptidase_C26"/>
</dbReference>
<dbReference type="GO" id="GO:0006598">
    <property type="term" value="P:polyamine catabolic process"/>
    <property type="evidence" value="ECO:0007669"/>
    <property type="project" value="TreeGrafter"/>
</dbReference>
<evidence type="ECO:0000313" key="1">
    <source>
        <dbReference type="EMBL" id="CAB4578671.1"/>
    </source>
</evidence>
<accession>A0A6J6EQ51</accession>
<protein>
    <submittedName>
        <fullName evidence="1">Unannotated protein</fullName>
    </submittedName>
</protein>
<dbReference type="Pfam" id="PF07722">
    <property type="entry name" value="Peptidase_C26"/>
    <property type="match status" value="1"/>
</dbReference>
<sequence length="238" mass="25735">MSGTPPLIGICGRVLSFSDEGRRDAFSSSQPYSRAVAKSGGLPVLLPPLPTATRLVDTYLERLGGLLLPGGGDVEPHRYGQEPLTDALYGMVGLHDEFDLALVHAAIERDLPVLAICRGMQVLNVSQGGTLVQDLEVEGHWMNEHPVEIHHGSRLEAAVGATRLRHCYSVHHQGLDALGDGVIPVAYDDQGLIEAVEYEHASWVVGVQWHPEDTTATEPAQQALFDEFVRRAAEHAGS</sequence>